<dbReference type="KEGG" id="erz:ER308_14660"/>
<accession>A0A411YHD4</accession>
<dbReference type="InterPro" id="IPR036250">
    <property type="entry name" value="AcylCo_DH-like_C"/>
</dbReference>
<dbReference type="InterPro" id="IPR006089">
    <property type="entry name" value="Acyl-CoA_DH_CS"/>
</dbReference>
<evidence type="ECO:0000259" key="8">
    <source>
        <dbReference type="Pfam" id="PF02770"/>
    </source>
</evidence>
<dbReference type="InterPro" id="IPR037069">
    <property type="entry name" value="AcylCoA_DH/ox_N_sf"/>
</dbReference>
<protein>
    <submittedName>
        <fullName evidence="10">Acyl-CoA dehydrogenase</fullName>
    </submittedName>
</protein>
<evidence type="ECO:0000256" key="6">
    <source>
        <dbReference type="RuleBase" id="RU362125"/>
    </source>
</evidence>
<dbReference type="FunFam" id="1.20.140.10:FF:000004">
    <property type="entry name" value="Acyl-CoA dehydrogenase FadE25"/>
    <property type="match status" value="1"/>
</dbReference>
<dbReference type="InterPro" id="IPR006091">
    <property type="entry name" value="Acyl-CoA_Oxase/DH_mid-dom"/>
</dbReference>
<dbReference type="Gene3D" id="1.10.540.10">
    <property type="entry name" value="Acyl-CoA dehydrogenase/oxidase, N-terminal domain"/>
    <property type="match status" value="1"/>
</dbReference>
<dbReference type="PROSITE" id="PS00072">
    <property type="entry name" value="ACYL_COA_DH_1"/>
    <property type="match status" value="1"/>
</dbReference>
<dbReference type="Gene3D" id="2.40.110.10">
    <property type="entry name" value="Butyryl-CoA Dehydrogenase, subunit A, domain 2"/>
    <property type="match status" value="1"/>
</dbReference>
<dbReference type="Pfam" id="PF02770">
    <property type="entry name" value="Acyl-CoA_dh_M"/>
    <property type="match status" value="1"/>
</dbReference>
<reference evidence="10 11" key="1">
    <citation type="submission" date="2019-01" db="EMBL/GenBank/DDBJ databases">
        <title>Egibacter rhizosphaerae EGI 80759T.</title>
        <authorList>
            <person name="Chen D.-D."/>
            <person name="Tian Y."/>
            <person name="Jiao J.-Y."/>
            <person name="Zhang X.-T."/>
            <person name="Zhang Y.-G."/>
            <person name="Zhang Y."/>
            <person name="Xiao M."/>
            <person name="Shu W.-S."/>
            <person name="Li W.-J."/>
        </authorList>
    </citation>
    <scope>NUCLEOTIDE SEQUENCE [LARGE SCALE GENOMIC DNA]</scope>
    <source>
        <strain evidence="10 11">EGI 80759</strain>
    </source>
</reference>
<proteinExistence type="inferred from homology"/>
<dbReference type="FunFam" id="2.40.110.10:FF:000001">
    <property type="entry name" value="Acyl-CoA dehydrogenase, mitochondrial"/>
    <property type="match status" value="1"/>
</dbReference>
<dbReference type="GO" id="GO:0003995">
    <property type="term" value="F:acyl-CoA dehydrogenase activity"/>
    <property type="evidence" value="ECO:0007669"/>
    <property type="project" value="InterPro"/>
</dbReference>
<dbReference type="OrthoDB" id="8876745at2"/>
<dbReference type="Pfam" id="PF00441">
    <property type="entry name" value="Acyl-CoA_dh_1"/>
    <property type="match status" value="1"/>
</dbReference>
<dbReference type="Pfam" id="PF02771">
    <property type="entry name" value="Acyl-CoA_dh_N"/>
    <property type="match status" value="1"/>
</dbReference>
<evidence type="ECO:0000259" key="7">
    <source>
        <dbReference type="Pfam" id="PF00441"/>
    </source>
</evidence>
<keyword evidence="3 6" id="KW-0285">Flavoprotein</keyword>
<dbReference type="InterPro" id="IPR013786">
    <property type="entry name" value="AcylCoA_DH/ox_N"/>
</dbReference>
<evidence type="ECO:0000256" key="5">
    <source>
        <dbReference type="ARBA" id="ARBA00023002"/>
    </source>
</evidence>
<dbReference type="SUPFAM" id="SSF47203">
    <property type="entry name" value="Acyl-CoA dehydrogenase C-terminal domain-like"/>
    <property type="match status" value="1"/>
</dbReference>
<evidence type="ECO:0000259" key="9">
    <source>
        <dbReference type="Pfam" id="PF02771"/>
    </source>
</evidence>
<dbReference type="AlphaFoldDB" id="A0A411YHD4"/>
<comment type="cofactor">
    <cofactor evidence="1 6">
        <name>FAD</name>
        <dbReference type="ChEBI" id="CHEBI:57692"/>
    </cofactor>
</comment>
<evidence type="ECO:0000256" key="2">
    <source>
        <dbReference type="ARBA" id="ARBA00009347"/>
    </source>
</evidence>
<dbReference type="PANTHER" id="PTHR43884:SF12">
    <property type="entry name" value="ISOVALERYL-COA DEHYDROGENASE, MITOCHONDRIAL-RELATED"/>
    <property type="match status" value="1"/>
</dbReference>
<evidence type="ECO:0000313" key="10">
    <source>
        <dbReference type="EMBL" id="QBI20678.1"/>
    </source>
</evidence>
<feature type="domain" description="Acyl-CoA dehydrogenase/oxidase N-terminal" evidence="9">
    <location>
        <begin position="8"/>
        <end position="119"/>
    </location>
</feature>
<name>A0A411YHD4_9ACTN</name>
<sequence>MSDLFTLTDEHRQFREVVRKMAVDHIEPRAAEIDANGEFPWDVARVLGENGLLGLHVPEEYGGSGADALTFALMVEEIARVCASSSVIPLVQKLGTVPILQAASEEQKRAWLPSIASGEQLISYGISEAEAGSDPASMVTTATRDGDGYVLNGTKVWTSMAGASERYVVFAKTDPDAGAKGVSAFFVHADDPGFTVGKAEDKLGIRGSPTCQIHFDDTPLSADRLIGEEGRAFYEAMAAFDHTRLVVGAQAVGIAQGAIDAAAAYVTEREQFGKPVGEFQGVQFMLADMQTETDAARGLVYQAAGKADRADDDLTRFSSMAKLKAGDTAMRVTTDAVQLFGGYGYTKDYPVERMMRDAKITQIYEGTQQIQRLVIARDMLKRR</sequence>
<dbReference type="InterPro" id="IPR009075">
    <property type="entry name" value="AcylCo_DH/oxidase_C"/>
</dbReference>
<evidence type="ECO:0000256" key="1">
    <source>
        <dbReference type="ARBA" id="ARBA00001974"/>
    </source>
</evidence>
<dbReference type="PROSITE" id="PS00073">
    <property type="entry name" value="ACYL_COA_DH_2"/>
    <property type="match status" value="1"/>
</dbReference>
<evidence type="ECO:0000256" key="3">
    <source>
        <dbReference type="ARBA" id="ARBA00022630"/>
    </source>
</evidence>
<feature type="domain" description="Acyl-CoA dehydrogenase/oxidase C-terminal" evidence="7">
    <location>
        <begin position="233"/>
        <end position="379"/>
    </location>
</feature>
<gene>
    <name evidence="10" type="ORF">ER308_14660</name>
</gene>
<dbReference type="RefSeq" id="WP_131155672.1">
    <property type="nucleotide sequence ID" value="NZ_CP036402.1"/>
</dbReference>
<dbReference type="PANTHER" id="PTHR43884">
    <property type="entry name" value="ACYL-COA DEHYDROGENASE"/>
    <property type="match status" value="1"/>
</dbReference>
<keyword evidence="11" id="KW-1185">Reference proteome</keyword>
<dbReference type="Proteomes" id="UP000291469">
    <property type="component" value="Chromosome"/>
</dbReference>
<evidence type="ECO:0000256" key="4">
    <source>
        <dbReference type="ARBA" id="ARBA00022827"/>
    </source>
</evidence>
<comment type="similarity">
    <text evidence="2 6">Belongs to the acyl-CoA dehydrogenase family.</text>
</comment>
<dbReference type="GO" id="GO:0050660">
    <property type="term" value="F:flavin adenine dinucleotide binding"/>
    <property type="evidence" value="ECO:0007669"/>
    <property type="project" value="InterPro"/>
</dbReference>
<dbReference type="InterPro" id="IPR046373">
    <property type="entry name" value="Acyl-CoA_Oxase/DH_mid-dom_sf"/>
</dbReference>
<dbReference type="EMBL" id="CP036402">
    <property type="protein sequence ID" value="QBI20678.1"/>
    <property type="molecule type" value="Genomic_DNA"/>
</dbReference>
<evidence type="ECO:0000313" key="11">
    <source>
        <dbReference type="Proteomes" id="UP000291469"/>
    </source>
</evidence>
<dbReference type="Gene3D" id="1.20.140.10">
    <property type="entry name" value="Butyryl-CoA Dehydrogenase, subunit A, domain 3"/>
    <property type="match status" value="1"/>
</dbReference>
<organism evidence="10 11">
    <name type="scientific">Egibacter rhizosphaerae</name>
    <dbReference type="NCBI Taxonomy" id="1670831"/>
    <lineage>
        <taxon>Bacteria</taxon>
        <taxon>Bacillati</taxon>
        <taxon>Actinomycetota</taxon>
        <taxon>Nitriliruptoria</taxon>
        <taxon>Egibacterales</taxon>
        <taxon>Egibacteraceae</taxon>
        <taxon>Egibacter</taxon>
    </lineage>
</organism>
<keyword evidence="5 6" id="KW-0560">Oxidoreductase</keyword>
<keyword evidence="4 6" id="KW-0274">FAD</keyword>
<dbReference type="SUPFAM" id="SSF56645">
    <property type="entry name" value="Acyl-CoA dehydrogenase NM domain-like"/>
    <property type="match status" value="1"/>
</dbReference>
<dbReference type="FunFam" id="1.10.540.10:FF:000002">
    <property type="entry name" value="Acyl-CoA dehydrogenase FadE19"/>
    <property type="match status" value="1"/>
</dbReference>
<dbReference type="PIRSF" id="PIRSF016578">
    <property type="entry name" value="HsaA"/>
    <property type="match status" value="1"/>
</dbReference>
<dbReference type="InterPro" id="IPR009100">
    <property type="entry name" value="AcylCoA_DH/oxidase_NM_dom_sf"/>
</dbReference>
<feature type="domain" description="Acyl-CoA oxidase/dehydrogenase middle" evidence="8">
    <location>
        <begin position="124"/>
        <end position="217"/>
    </location>
</feature>